<evidence type="ECO:0000313" key="4">
    <source>
        <dbReference type="Proteomes" id="UP001107960"/>
    </source>
</evidence>
<reference evidence="1" key="3">
    <citation type="submission" date="2024-05" db="EMBL/GenBank/DDBJ databases">
        <title>Description of novel Chryseobacterium sp. strain C-2.</title>
        <authorList>
            <person name="Saticioglu I.B."/>
        </authorList>
    </citation>
    <scope>NUCLEOTIDE SEQUENCE</scope>
    <source>
        <strain evidence="1">C-2</strain>
    </source>
</reference>
<dbReference type="RefSeq" id="WP_191180882.1">
    <property type="nucleotide sequence ID" value="NZ_JACXXP010000032.1"/>
</dbReference>
<evidence type="ECO:0000313" key="2">
    <source>
        <dbReference type="EMBL" id="MCC9036818.1"/>
    </source>
</evidence>
<proteinExistence type="predicted"/>
<dbReference type="EMBL" id="JACXXP010000032">
    <property type="protein sequence ID" value="MBD3906471.1"/>
    <property type="molecule type" value="Genomic_DNA"/>
</dbReference>
<comment type="caution">
    <text evidence="2">The sequence shown here is derived from an EMBL/GenBank/DDBJ whole genome shotgun (WGS) entry which is preliminary data.</text>
</comment>
<reference evidence="3" key="2">
    <citation type="submission" date="2023-07" db="EMBL/GenBank/DDBJ databases">
        <title>Description of novel Chryseobacterium sp. strain C-2.</title>
        <authorList>
            <person name="Saticioglu I.B."/>
        </authorList>
    </citation>
    <scope>NUCLEOTIDE SEQUENCE [LARGE SCALE GENOMIC DNA]</scope>
    <source>
        <strain evidence="3">C-2</strain>
    </source>
</reference>
<dbReference type="Proteomes" id="UP001107960">
    <property type="component" value="Unassembled WGS sequence"/>
</dbReference>
<organism evidence="2 4">
    <name type="scientific">Chryseobacterium muglaense</name>
    <dbReference type="NCBI Taxonomy" id="2893752"/>
    <lineage>
        <taxon>Bacteria</taxon>
        <taxon>Pseudomonadati</taxon>
        <taxon>Bacteroidota</taxon>
        <taxon>Flavobacteriia</taxon>
        <taxon>Flavobacteriales</taxon>
        <taxon>Weeksellaceae</taxon>
        <taxon>Chryseobacterium group</taxon>
        <taxon>Chryseobacterium</taxon>
    </lineage>
</organism>
<evidence type="ECO:0000313" key="3">
    <source>
        <dbReference type="Proteomes" id="UP000603715"/>
    </source>
</evidence>
<dbReference type="EMBL" id="JAJJML010000001">
    <property type="protein sequence ID" value="MCC9036818.1"/>
    <property type="molecule type" value="Genomic_DNA"/>
</dbReference>
<gene>
    <name evidence="1" type="ORF">IEW27_17960</name>
    <name evidence="2" type="ORF">LNP80_21660</name>
</gene>
<dbReference type="Gene3D" id="1.20.1600.10">
    <property type="entry name" value="Outer membrane efflux proteins (OEP)"/>
    <property type="match status" value="1"/>
</dbReference>
<protein>
    <submittedName>
        <fullName evidence="2">Uncharacterized protein</fullName>
    </submittedName>
</protein>
<keyword evidence="3" id="KW-1185">Reference proteome</keyword>
<evidence type="ECO:0000313" key="1">
    <source>
        <dbReference type="EMBL" id="MBD3906471.1"/>
    </source>
</evidence>
<name>A0A9Q3YTR8_9FLAO</name>
<accession>A0A9Q3YTR8</accession>
<dbReference type="SUPFAM" id="SSF56954">
    <property type="entry name" value="Outer membrane efflux proteins (OEP)"/>
    <property type="match status" value="1"/>
</dbReference>
<sequence length="73" mass="8193">MEKQRIRKEQLVYLNKSVEFTTELLRFTSNTNYTDVLTSEQSLLAARLNSIGDKLQELQAIVDLYGALGGGAE</sequence>
<dbReference type="AlphaFoldDB" id="A0A9Q3YTR8"/>
<reference evidence="2" key="1">
    <citation type="submission" date="2021-11" db="EMBL/GenBank/DDBJ databases">
        <title>Description of novel Chryseobacterium species.</title>
        <authorList>
            <person name="Saticioglu I.B."/>
            <person name="Ay H."/>
            <person name="Altun S."/>
            <person name="Duman M."/>
        </authorList>
    </citation>
    <scope>NUCLEOTIDE SEQUENCE</scope>
    <source>
        <strain evidence="2">C-39</strain>
    </source>
</reference>
<dbReference type="Proteomes" id="UP000603715">
    <property type="component" value="Unassembled WGS sequence"/>
</dbReference>